<dbReference type="GO" id="GO:0008519">
    <property type="term" value="F:ammonium channel activity"/>
    <property type="evidence" value="ECO:0007669"/>
    <property type="project" value="InterPro"/>
</dbReference>
<dbReference type="InterPro" id="IPR029020">
    <property type="entry name" value="Ammonium/urea_transptr"/>
</dbReference>
<keyword evidence="4" id="KW-1003">Cell membrane</keyword>
<evidence type="ECO:0000256" key="5">
    <source>
        <dbReference type="ARBA" id="ARBA00022692"/>
    </source>
</evidence>
<organism evidence="12 13">
    <name type="scientific">Acetobacter aceti</name>
    <dbReference type="NCBI Taxonomy" id="435"/>
    <lineage>
        <taxon>Bacteria</taxon>
        <taxon>Pseudomonadati</taxon>
        <taxon>Pseudomonadota</taxon>
        <taxon>Alphaproteobacteria</taxon>
        <taxon>Acetobacterales</taxon>
        <taxon>Acetobacteraceae</taxon>
        <taxon>Acetobacter</taxon>
        <taxon>Acetobacter subgen. Acetobacter</taxon>
    </lineage>
</organism>
<keyword evidence="3 10" id="KW-0813">Transport</keyword>
<accession>A0A6S6PGS5</accession>
<evidence type="ECO:0000256" key="9">
    <source>
        <dbReference type="ARBA" id="ARBA00050025"/>
    </source>
</evidence>
<evidence type="ECO:0000313" key="13">
    <source>
        <dbReference type="Proteomes" id="UP000515220"/>
    </source>
</evidence>
<feature type="transmembrane region" description="Helical" evidence="10">
    <location>
        <begin position="231"/>
        <end position="254"/>
    </location>
</feature>
<dbReference type="PANTHER" id="PTHR43029:SF10">
    <property type="entry name" value="AMMONIUM TRANSPORTER MEP2"/>
    <property type="match status" value="1"/>
</dbReference>
<proteinExistence type="inferred from homology"/>
<keyword evidence="8 10" id="KW-0924">Ammonia transport</keyword>
<keyword evidence="5 10" id="KW-0812">Transmembrane</keyword>
<dbReference type="Gene3D" id="1.10.3430.10">
    <property type="entry name" value="Ammonium transporter AmtB like domains"/>
    <property type="match status" value="1"/>
</dbReference>
<evidence type="ECO:0000256" key="2">
    <source>
        <dbReference type="ARBA" id="ARBA00005887"/>
    </source>
</evidence>
<evidence type="ECO:0000259" key="11">
    <source>
        <dbReference type="Pfam" id="PF00909"/>
    </source>
</evidence>
<dbReference type="InterPro" id="IPR001905">
    <property type="entry name" value="Ammonium_transpt"/>
</dbReference>
<gene>
    <name evidence="12" type="primary">amt</name>
    <name evidence="12" type="ORF">AAJCM20276_10830</name>
</gene>
<dbReference type="Pfam" id="PF00909">
    <property type="entry name" value="Ammonium_transp"/>
    <property type="match status" value="1"/>
</dbReference>
<feature type="transmembrane region" description="Helical" evidence="10">
    <location>
        <begin position="198"/>
        <end position="219"/>
    </location>
</feature>
<feature type="transmembrane region" description="Helical" evidence="10">
    <location>
        <begin position="331"/>
        <end position="350"/>
    </location>
</feature>
<evidence type="ECO:0000256" key="1">
    <source>
        <dbReference type="ARBA" id="ARBA00004651"/>
    </source>
</evidence>
<dbReference type="FunFam" id="1.10.3430.10:FF:000007">
    <property type="entry name" value="Ammonium transporter"/>
    <property type="match status" value="1"/>
</dbReference>
<dbReference type="AlphaFoldDB" id="A0A6S6PGS5"/>
<dbReference type="GO" id="GO:0005886">
    <property type="term" value="C:plasma membrane"/>
    <property type="evidence" value="ECO:0007669"/>
    <property type="project" value="UniProtKB-SubCell"/>
</dbReference>
<evidence type="ECO:0000256" key="6">
    <source>
        <dbReference type="ARBA" id="ARBA00022989"/>
    </source>
</evidence>
<dbReference type="Proteomes" id="UP000515220">
    <property type="component" value="Chromosome"/>
</dbReference>
<feature type="transmembrane region" description="Helical" evidence="10">
    <location>
        <begin position="426"/>
        <end position="448"/>
    </location>
</feature>
<feature type="transmembrane region" description="Helical" evidence="10">
    <location>
        <begin position="386"/>
        <end position="406"/>
    </location>
</feature>
<feature type="transmembrane region" description="Helical" evidence="10">
    <location>
        <begin position="99"/>
        <end position="121"/>
    </location>
</feature>
<reference evidence="12 13" key="1">
    <citation type="submission" date="2020-07" db="EMBL/GenBank/DDBJ databases">
        <title>Complete Genome Sequence of an acetic acid bacterium, Acetobacter aceti JCM20276.</title>
        <authorList>
            <person name="Hirose Y."/>
            <person name="Mihara H."/>
        </authorList>
    </citation>
    <scope>NUCLEOTIDE SEQUENCE [LARGE SCALE GENOMIC DNA]</scope>
    <source>
        <strain evidence="12 13">JCM20276</strain>
    </source>
</reference>
<evidence type="ECO:0000256" key="4">
    <source>
        <dbReference type="ARBA" id="ARBA00022475"/>
    </source>
</evidence>
<feature type="transmembrane region" description="Helical" evidence="10">
    <location>
        <begin position="27"/>
        <end position="45"/>
    </location>
</feature>
<protein>
    <recommendedName>
        <fullName evidence="9 10">Ammonium transporter</fullName>
    </recommendedName>
</protein>
<evidence type="ECO:0000256" key="8">
    <source>
        <dbReference type="ARBA" id="ARBA00023177"/>
    </source>
</evidence>
<dbReference type="NCBIfam" id="TIGR00836">
    <property type="entry name" value="amt"/>
    <property type="match status" value="1"/>
</dbReference>
<sequence>MNIQFSSFAGHSPYRQGEVDGSLKSRFSGVLAAVSAGTVGLFAAMPAFAQEAAAPAPSIDTGDTAWMLVSTALVLMMTIPGLGLFYAGMVRKKNVLATLMQSFAICCIITIVWMVAGYSLAFSNGTPYVGGLSKAFLATLGEHISKGADVPFTIGAGTDAASTMTIPESIFMMFQMTFAIITPALIAGAYAERMKFSAVCLFSILWSLIVYAPVAHWVWSPLGWLAGMGTLDFAGGTVVHINAGVAGLVCALVLGKRRGYGTEDLAPFNLTYAVIGASLLWVGWFGFNAGSAVGANGRAGMAMATTQIAAAAAGVSWMVAEWFRTGKPTVLGIISGAVGGLVAITPAAGFVLPGGALAIGLITGVVCFWGATSLKHMMGYDDSLDAFGVHGVGGIVGALLTGIFAYGPLSATDANPEGTSGSLHQLLVQAEAVGVTIVWCGIMTFILLKAVDLVVGLRVSTEAEQEGLDVALHGERIN</sequence>
<feature type="domain" description="Ammonium transporter AmtB-like" evidence="11">
    <location>
        <begin position="65"/>
        <end position="475"/>
    </location>
</feature>
<dbReference type="PANTHER" id="PTHR43029">
    <property type="entry name" value="AMMONIUM TRANSPORTER MEP2"/>
    <property type="match status" value="1"/>
</dbReference>
<dbReference type="PROSITE" id="PS01219">
    <property type="entry name" value="AMMONIUM_TRANSP"/>
    <property type="match status" value="1"/>
</dbReference>
<keyword evidence="6 10" id="KW-1133">Transmembrane helix</keyword>
<dbReference type="SUPFAM" id="SSF111352">
    <property type="entry name" value="Ammonium transporter"/>
    <property type="match status" value="1"/>
</dbReference>
<feature type="transmembrane region" description="Helical" evidence="10">
    <location>
        <begin position="299"/>
        <end position="319"/>
    </location>
</feature>
<feature type="transmembrane region" description="Helical" evidence="10">
    <location>
        <begin position="65"/>
        <end position="87"/>
    </location>
</feature>
<evidence type="ECO:0000313" key="12">
    <source>
        <dbReference type="EMBL" id="BCI66459.1"/>
    </source>
</evidence>
<feature type="transmembrane region" description="Helical" evidence="10">
    <location>
        <begin position="170"/>
        <end position="191"/>
    </location>
</feature>
<comment type="similarity">
    <text evidence="2 10">Belongs to the ammonia transporter channel (TC 1.A.11.2) family.</text>
</comment>
<dbReference type="InterPro" id="IPR018047">
    <property type="entry name" value="Ammonium_transpt_CS"/>
</dbReference>
<comment type="subcellular location">
    <subcellularLocation>
        <location evidence="1 10">Cell membrane</location>
        <topology evidence="1 10">Multi-pass membrane protein</topology>
    </subcellularLocation>
</comment>
<dbReference type="EMBL" id="AP023326">
    <property type="protein sequence ID" value="BCI66459.1"/>
    <property type="molecule type" value="Genomic_DNA"/>
</dbReference>
<evidence type="ECO:0000256" key="10">
    <source>
        <dbReference type="RuleBase" id="RU362002"/>
    </source>
</evidence>
<evidence type="ECO:0000256" key="7">
    <source>
        <dbReference type="ARBA" id="ARBA00023136"/>
    </source>
</evidence>
<dbReference type="InterPro" id="IPR024041">
    <property type="entry name" value="NH4_transpt_AmtB-like_dom"/>
</dbReference>
<name>A0A6S6PGS5_ACEAC</name>
<evidence type="ECO:0000256" key="3">
    <source>
        <dbReference type="ARBA" id="ARBA00022448"/>
    </source>
</evidence>
<keyword evidence="7 10" id="KW-0472">Membrane</keyword>
<feature type="transmembrane region" description="Helical" evidence="10">
    <location>
        <begin position="266"/>
        <end position="287"/>
    </location>
</feature>
<feature type="transmembrane region" description="Helical" evidence="10">
    <location>
        <begin position="356"/>
        <end position="374"/>
    </location>
</feature>